<name>A0A934PTK5_9SPHI</name>
<dbReference type="RefSeq" id="WP_200065607.1">
    <property type="nucleotide sequence ID" value="NZ_JAEHFW010000001.1"/>
</dbReference>
<keyword evidence="10" id="KW-1185">Reference proteome</keyword>
<dbReference type="InterPro" id="IPR050250">
    <property type="entry name" value="Macrolide_Exporter_MacB"/>
</dbReference>
<dbReference type="InterPro" id="IPR025857">
    <property type="entry name" value="MacB_PCD"/>
</dbReference>
<feature type="domain" description="ABC3 transporter permease C-terminal" evidence="7">
    <location>
        <begin position="293"/>
        <end position="409"/>
    </location>
</feature>
<accession>A0A934PTK5</accession>
<comment type="subcellular location">
    <subcellularLocation>
        <location evidence="1">Cell membrane</location>
        <topology evidence="1">Multi-pass membrane protein</topology>
    </subcellularLocation>
</comment>
<feature type="transmembrane region" description="Helical" evidence="6">
    <location>
        <begin position="384"/>
        <end position="406"/>
    </location>
</feature>
<feature type="transmembrane region" description="Helical" evidence="6">
    <location>
        <begin position="674"/>
        <end position="699"/>
    </location>
</feature>
<keyword evidence="3 6" id="KW-0812">Transmembrane</keyword>
<dbReference type="GO" id="GO:0022857">
    <property type="term" value="F:transmembrane transporter activity"/>
    <property type="evidence" value="ECO:0007669"/>
    <property type="project" value="TreeGrafter"/>
</dbReference>
<comment type="caution">
    <text evidence="9">The sequence shown here is derived from an EMBL/GenBank/DDBJ whole genome shotgun (WGS) entry which is preliminary data.</text>
</comment>
<gene>
    <name evidence="9" type="ORF">I5M19_07630</name>
</gene>
<dbReference type="Pfam" id="PF12704">
    <property type="entry name" value="MacB_PCD"/>
    <property type="match status" value="2"/>
</dbReference>
<evidence type="ECO:0000256" key="6">
    <source>
        <dbReference type="SAM" id="Phobius"/>
    </source>
</evidence>
<keyword evidence="2" id="KW-1003">Cell membrane</keyword>
<evidence type="ECO:0000259" key="7">
    <source>
        <dbReference type="Pfam" id="PF02687"/>
    </source>
</evidence>
<feature type="transmembrane region" description="Helical" evidence="6">
    <location>
        <begin position="427"/>
        <end position="450"/>
    </location>
</feature>
<dbReference type="Proteomes" id="UP000613193">
    <property type="component" value="Unassembled WGS sequence"/>
</dbReference>
<feature type="transmembrane region" description="Helical" evidence="6">
    <location>
        <begin position="288"/>
        <end position="314"/>
    </location>
</feature>
<keyword evidence="5 6" id="KW-0472">Membrane</keyword>
<proteinExistence type="predicted"/>
<feature type="transmembrane region" description="Helical" evidence="6">
    <location>
        <begin position="726"/>
        <end position="745"/>
    </location>
</feature>
<dbReference type="AlphaFoldDB" id="A0A934PTK5"/>
<dbReference type="PANTHER" id="PTHR30572:SF18">
    <property type="entry name" value="ABC-TYPE MACROLIDE FAMILY EXPORT SYSTEM PERMEASE COMPONENT 2"/>
    <property type="match status" value="1"/>
</dbReference>
<feature type="transmembrane region" description="Helical" evidence="6">
    <location>
        <begin position="757"/>
        <end position="778"/>
    </location>
</feature>
<evidence type="ECO:0000256" key="4">
    <source>
        <dbReference type="ARBA" id="ARBA00022989"/>
    </source>
</evidence>
<sequence length="797" mass="88093">MVKNYFKVAIRSLMRNKVYTSINIIGLAVGIATCVLIGLFVKNEVSFDDNVLNSKQIYRLNEYVHYDGTAPSLSAAVGPPIAPFLQASHNEISNYSRVFPAVPFIYPSITLEYNGKKIKTDQIACTDTSFADFFNVKFISGNKANFIKTQNSITLTKSLAHKLFGNESALNKTIVLHKSDTSATYFVVGSIIADMPQNSHMQIEGLLPIPDEFLKGYLGDNYGILLGPTYVKIADNKNIAALEQKLTKSIHIKNTGIDIRLQPLSQIHAQSVDINYDYYNYNKIDGKYINIFIIIALAVFLIGCVNFINLTIAIAGYRGKEIAIKKIIGAKRTQIVLQVLTETLVSVLMALFIAVGLIAAFLPALNKLVNRELTMNTLYQHNNLLLFAAILVFTTLLAGAYPAILISSAKINKALKSKVLFGSSKSSLRNVLVTGQLVIAVVFMISLIVITQQLKYLQQKDLGFAYTQIIKIPLDTKAAEKLTVVRSDLAKINGVVDVTNGYMELGGNGGLYGIDYKAPNGEAKHISVNMENAAPNYIDFFKMKLIAGETFNKNPSNQYLINETLAKQIGYANPVGKQINLSGGFDPGVIVGVVKDFNYSNLHSKIEPLIISSVDMPVWQTQLYIKVLPANISGTLKVIEQTMKRVTDDDQFSYEFMDEHFKQVYQSDQQVSTMIAIIGGLALFISSLGLLSLAAFVALRRKKEIGVRKVLGASVINITATLSKEFVNIVLIAFIIASAIGWYTMNMWLENFSYRIAIQWWMFVFAGILSLTIVLITISFQTIRAALANPVNSLKNE</sequence>
<evidence type="ECO:0000256" key="2">
    <source>
        <dbReference type="ARBA" id="ARBA00022475"/>
    </source>
</evidence>
<organism evidence="9 10">
    <name type="scientific">Mucilaginibacter segetis</name>
    <dbReference type="NCBI Taxonomy" id="2793071"/>
    <lineage>
        <taxon>Bacteria</taxon>
        <taxon>Pseudomonadati</taxon>
        <taxon>Bacteroidota</taxon>
        <taxon>Sphingobacteriia</taxon>
        <taxon>Sphingobacteriales</taxon>
        <taxon>Sphingobacteriaceae</taxon>
        <taxon>Mucilaginibacter</taxon>
    </lineage>
</organism>
<dbReference type="EMBL" id="JAEHFW010000001">
    <property type="protein sequence ID" value="MBK0379170.1"/>
    <property type="molecule type" value="Genomic_DNA"/>
</dbReference>
<feature type="transmembrane region" description="Helical" evidence="6">
    <location>
        <begin position="21"/>
        <end position="41"/>
    </location>
</feature>
<evidence type="ECO:0000256" key="1">
    <source>
        <dbReference type="ARBA" id="ARBA00004651"/>
    </source>
</evidence>
<keyword evidence="4 6" id="KW-1133">Transmembrane helix</keyword>
<feature type="domain" description="ABC3 transporter permease C-terminal" evidence="7">
    <location>
        <begin position="677"/>
        <end position="786"/>
    </location>
</feature>
<protein>
    <submittedName>
        <fullName evidence="9">ABC transporter permease</fullName>
    </submittedName>
</protein>
<evidence type="ECO:0000313" key="9">
    <source>
        <dbReference type="EMBL" id="MBK0379170.1"/>
    </source>
</evidence>
<feature type="domain" description="MacB-like periplasmic core" evidence="8">
    <location>
        <begin position="437"/>
        <end position="599"/>
    </location>
</feature>
<dbReference type="PANTHER" id="PTHR30572">
    <property type="entry name" value="MEMBRANE COMPONENT OF TRANSPORTER-RELATED"/>
    <property type="match status" value="1"/>
</dbReference>
<feature type="transmembrane region" description="Helical" evidence="6">
    <location>
        <begin position="335"/>
        <end position="364"/>
    </location>
</feature>
<evidence type="ECO:0000256" key="3">
    <source>
        <dbReference type="ARBA" id="ARBA00022692"/>
    </source>
</evidence>
<feature type="domain" description="MacB-like periplasmic core" evidence="8">
    <location>
        <begin position="20"/>
        <end position="248"/>
    </location>
</feature>
<evidence type="ECO:0000256" key="5">
    <source>
        <dbReference type="ARBA" id="ARBA00023136"/>
    </source>
</evidence>
<evidence type="ECO:0000313" key="10">
    <source>
        <dbReference type="Proteomes" id="UP000613193"/>
    </source>
</evidence>
<dbReference type="Pfam" id="PF02687">
    <property type="entry name" value="FtsX"/>
    <property type="match status" value="2"/>
</dbReference>
<evidence type="ECO:0000259" key="8">
    <source>
        <dbReference type="Pfam" id="PF12704"/>
    </source>
</evidence>
<reference evidence="9" key="1">
    <citation type="submission" date="2020-12" db="EMBL/GenBank/DDBJ databases">
        <title>Bacterial novel species Mucilaginibacter sp. SD-g isolated from soil.</title>
        <authorList>
            <person name="Jung H.-Y."/>
        </authorList>
    </citation>
    <scope>NUCLEOTIDE SEQUENCE</scope>
    <source>
        <strain evidence="9">SD-g</strain>
    </source>
</reference>
<dbReference type="GO" id="GO:0005886">
    <property type="term" value="C:plasma membrane"/>
    <property type="evidence" value="ECO:0007669"/>
    <property type="project" value="UniProtKB-SubCell"/>
</dbReference>
<dbReference type="InterPro" id="IPR003838">
    <property type="entry name" value="ABC3_permease_C"/>
</dbReference>